<dbReference type="SMART" id="SM00248">
    <property type="entry name" value="ANK"/>
    <property type="match status" value="3"/>
</dbReference>
<evidence type="ECO:0000313" key="18">
    <source>
        <dbReference type="EMBL" id="KAF8777205.1"/>
    </source>
</evidence>
<keyword evidence="14" id="KW-0040">ANK repeat</keyword>
<dbReference type="Pfam" id="PF12796">
    <property type="entry name" value="Ank_2"/>
    <property type="match status" value="1"/>
</dbReference>
<evidence type="ECO:0000256" key="6">
    <source>
        <dbReference type="ARBA" id="ARBA00022537"/>
    </source>
</evidence>
<evidence type="ECO:0000256" key="10">
    <source>
        <dbReference type="ARBA" id="ARBA00022737"/>
    </source>
</evidence>
<keyword evidence="6" id="KW-1052">Target cell membrane</keyword>
<keyword evidence="11" id="KW-0638">Presynaptic neurotoxin</keyword>
<dbReference type="GO" id="GO:0031297">
    <property type="term" value="P:replication fork processing"/>
    <property type="evidence" value="ECO:0007669"/>
    <property type="project" value="TreeGrafter"/>
</dbReference>
<reference evidence="18" key="1">
    <citation type="journal article" date="2020" name="bioRxiv">
        <title>Chromosome-level reference genome of the European wasp spider Argiope bruennichi: a resource for studies on range expansion and evolutionary adaptation.</title>
        <authorList>
            <person name="Sheffer M.M."/>
            <person name="Hoppe A."/>
            <person name="Krehenwinkel H."/>
            <person name="Uhl G."/>
            <person name="Kuss A.W."/>
            <person name="Jensen L."/>
            <person name="Jensen C."/>
            <person name="Gillespie R.G."/>
            <person name="Hoff K.J."/>
            <person name="Prost S."/>
        </authorList>
    </citation>
    <scope>NUCLEOTIDE SEQUENCE</scope>
</reference>
<dbReference type="PANTHER" id="PTHR46358:SF1">
    <property type="entry name" value="TONSOKU-LIKE PROTEIN"/>
    <property type="match status" value="1"/>
</dbReference>
<evidence type="ECO:0000313" key="19">
    <source>
        <dbReference type="Proteomes" id="UP000807504"/>
    </source>
</evidence>
<evidence type="ECO:0000256" key="2">
    <source>
        <dbReference type="ARBA" id="ARBA00004175"/>
    </source>
</evidence>
<evidence type="ECO:0000256" key="7">
    <source>
        <dbReference type="ARBA" id="ARBA00022614"/>
    </source>
</evidence>
<comment type="subcellular location">
    <subcellularLocation>
        <location evidence="1">Nucleus</location>
    </subcellularLocation>
    <subcellularLocation>
        <location evidence="3">Secreted</location>
    </subcellularLocation>
    <subcellularLocation>
        <location evidence="2">Target cell membrane</location>
    </subcellularLocation>
</comment>
<evidence type="ECO:0000256" key="3">
    <source>
        <dbReference type="ARBA" id="ARBA00004613"/>
    </source>
</evidence>
<evidence type="ECO:0000256" key="13">
    <source>
        <dbReference type="ARBA" id="ARBA00023298"/>
    </source>
</evidence>
<dbReference type="GO" id="GO:0044218">
    <property type="term" value="C:other organism cell membrane"/>
    <property type="evidence" value="ECO:0007669"/>
    <property type="project" value="UniProtKB-KW"/>
</dbReference>
<dbReference type="EMBL" id="JABXBU010002072">
    <property type="protein sequence ID" value="KAF8777205.1"/>
    <property type="molecule type" value="Genomic_DNA"/>
</dbReference>
<feature type="domain" description="Anaphase-promoting complex subunit 5" evidence="17">
    <location>
        <begin position="371"/>
        <end position="446"/>
    </location>
</feature>
<feature type="repeat" description="ANK" evidence="14">
    <location>
        <begin position="551"/>
        <end position="583"/>
    </location>
</feature>
<dbReference type="SMART" id="SM00368">
    <property type="entry name" value="LRR_RI"/>
    <property type="match status" value="3"/>
</dbReference>
<dbReference type="Gene3D" id="3.80.10.10">
    <property type="entry name" value="Ribonuclease Inhibitor"/>
    <property type="match status" value="1"/>
</dbReference>
<gene>
    <name evidence="18" type="ORF">HNY73_014115</name>
</gene>
<evidence type="ECO:0000256" key="9">
    <source>
        <dbReference type="ARBA" id="ARBA00022699"/>
    </source>
</evidence>
<keyword evidence="4" id="KW-0268">Exocytosis</keyword>
<evidence type="ECO:0000256" key="14">
    <source>
        <dbReference type="PROSITE-ProRule" id="PRU00023"/>
    </source>
</evidence>
<keyword evidence="7" id="KW-0433">Leucine-rich repeat</keyword>
<evidence type="ECO:0000256" key="15">
    <source>
        <dbReference type="PROSITE-ProRule" id="PRU00339"/>
    </source>
</evidence>
<reference evidence="18" key="2">
    <citation type="submission" date="2020-06" db="EMBL/GenBank/DDBJ databases">
        <authorList>
            <person name="Sheffer M."/>
        </authorList>
    </citation>
    <scope>NUCLEOTIDE SEQUENCE</scope>
</reference>
<dbReference type="PROSITE" id="PS50297">
    <property type="entry name" value="ANK_REP_REGION"/>
    <property type="match status" value="3"/>
</dbReference>
<dbReference type="InterPro" id="IPR032675">
    <property type="entry name" value="LRR_dom_sf"/>
</dbReference>
<dbReference type="InterPro" id="IPR019734">
    <property type="entry name" value="TPR_rpt"/>
</dbReference>
<keyword evidence="12" id="KW-0539">Nucleus</keyword>
<name>A0A8T0ES72_ARGBR</name>
<dbReference type="InterPro" id="IPR036770">
    <property type="entry name" value="Ankyrin_rpt-contain_sf"/>
</dbReference>
<feature type="compositionally biased region" description="Acidic residues" evidence="16">
    <location>
        <begin position="711"/>
        <end position="721"/>
    </location>
</feature>
<dbReference type="Pfam" id="PF13424">
    <property type="entry name" value="TPR_12"/>
    <property type="match status" value="1"/>
</dbReference>
<keyword evidence="9" id="KW-0528">Neurotoxin</keyword>
<evidence type="ECO:0000256" key="12">
    <source>
        <dbReference type="ARBA" id="ARBA00023242"/>
    </source>
</evidence>
<evidence type="ECO:0000256" key="4">
    <source>
        <dbReference type="ARBA" id="ARBA00022483"/>
    </source>
</evidence>
<dbReference type="GO" id="GO:0000724">
    <property type="term" value="P:double-strand break repair via homologous recombination"/>
    <property type="evidence" value="ECO:0007669"/>
    <property type="project" value="TreeGrafter"/>
</dbReference>
<dbReference type="InterPro" id="IPR002110">
    <property type="entry name" value="Ankyrin_rpt"/>
</dbReference>
<dbReference type="Gene3D" id="1.25.40.10">
    <property type="entry name" value="Tetratricopeptide repeat domain"/>
    <property type="match status" value="2"/>
</dbReference>
<dbReference type="PROSITE" id="PS50088">
    <property type="entry name" value="ANK_REPEAT"/>
    <property type="match status" value="3"/>
</dbReference>
<feature type="compositionally biased region" description="Low complexity" evidence="16">
    <location>
        <begin position="835"/>
        <end position="845"/>
    </location>
</feature>
<sequence>MDENLKKIEKDKFKAINLGKYKEAADLSNYIGCQLFAKEKYEDALPYHLEELELNQKIDDNLGIAIAHRKLGECYAELGNFKKAFSHIKTYLDISVSLTNKVEEQRAWATLGRTFYLKYIKQKDADRDNHINSKVLDQAEKSYFKAFELCEHAKTHLNEKEYAEMKARCLLNLGLVCECRESITECATYIARAVALATKFNLYEDLYRCQSFLGSMYIKHQQYKDALKAIDCAIESAKKLNDNILLVEELMSKAGILISLKDFLGAKSCLVTAYKLHAPVEANYDKLCNLLKICVGLCNSQSKLEDLDPNNNDERKLIFEKMADALSYLENYKLALEYYFETLKCIENTECTISQRAPIYFSIAMTYKDIGEYDKALEYLNKEIDCYVNKLEEQTKSLMNMAEVYEEMGDFKKSETSYVKSVTVAQSSSNNKILKNSLIKLLDFYERNQMTEQAKKIKLKLKCNSFEDLSDNESEEDSPDPFDDICLDELPDLKETESKPYLRRRKCPKKSVFKPNNKGETPLQLACIDKKFSTVKKLIESGHEVNVRDNCGWTPLHEAVNHDAPEIVEYLLDHGADINDRGGPGCQGITPLHDAACCGLIHIMRMLISRGASVTVVDDRGFTPLERLIQRKMEVQDNLTADELKQFEEMEDELKKKMAQAGQPAKDTMLLNENVKDFAFSVDNDFSDDYFANSDSVCHSKKRTRSSSDSSSEENSDDNIEDSSSPNRSIQRDNWDDAKKAKLEYKTVMSSLRLSGKSIIPGHNATPKPDAIPALIEEDKIVDEWLIKDTEHIPKMKKKKRRMSRLQVRTSKSLYNYMASTNVFCENMENVIIDNNTNDSSSNTSEVITESTKNLQESNPSQVIKKDGSKLSFCIKVKITDKLILVPIPEDSCSIGWLAEQAAQRYQDLLGSKPHLTLMTKDGAFLSKTDLVKNLFDNNEEIASNVEFWDEPSLNERYIQLCEKRGLTLSPSIQKRLLNFEVSPELNFSNCSIPNPQMIVIFSVLQYFQNLQHLDLSGTVITDTIASGIISCFPSFSSLVSLNMSCCCLTIETVKNISHYLQEQQSSEARLPHLKTLIMDSNLFYGNSSEYFNIILLLSSLKVLSLYSCSLIPSFFENRELCQLLENSCLEELNVACNSFSEQSINNLLHSLPKKSLKKLDLSRTVQSYSFIPNMCAFLIFIPVLQEVHLEDCNLKDEDLYLLAQSAFHCPQLKSFNISSNADLSSVAILNFLKSILNNNRSLTDIFMTGTCLWDTQSTETLISILSSSNVNNLMLDSIPEPCQEKLIEFWKNHWGGKASCLSALFCKLSIL</sequence>
<dbReference type="InterPro" id="IPR011990">
    <property type="entry name" value="TPR-like_helical_dom_sf"/>
</dbReference>
<proteinExistence type="predicted"/>
<feature type="region of interest" description="Disordered" evidence="16">
    <location>
        <begin position="698"/>
        <end position="735"/>
    </location>
</feature>
<evidence type="ECO:0000256" key="1">
    <source>
        <dbReference type="ARBA" id="ARBA00004123"/>
    </source>
</evidence>
<dbReference type="Proteomes" id="UP000807504">
    <property type="component" value="Unassembled WGS sequence"/>
</dbReference>
<keyword evidence="10" id="KW-0677">Repeat</keyword>
<evidence type="ECO:0000256" key="16">
    <source>
        <dbReference type="SAM" id="MobiDB-lite"/>
    </source>
</evidence>
<evidence type="ECO:0000259" key="17">
    <source>
        <dbReference type="Pfam" id="PF12862"/>
    </source>
</evidence>
<dbReference type="GO" id="GO:0044231">
    <property type="term" value="C:host cell presynaptic membrane"/>
    <property type="evidence" value="ECO:0007669"/>
    <property type="project" value="UniProtKB-KW"/>
</dbReference>
<dbReference type="InterPro" id="IPR026000">
    <property type="entry name" value="Apc5_dom"/>
</dbReference>
<keyword evidence="8" id="KW-0800">Toxin</keyword>
<dbReference type="GO" id="GO:0090729">
    <property type="term" value="F:toxin activity"/>
    <property type="evidence" value="ECO:0007669"/>
    <property type="project" value="UniProtKB-KW"/>
</dbReference>
<dbReference type="SUPFAM" id="SSF52047">
    <property type="entry name" value="RNI-like"/>
    <property type="match status" value="1"/>
</dbReference>
<feature type="repeat" description="ANK" evidence="14">
    <location>
        <begin position="587"/>
        <end position="619"/>
    </location>
</feature>
<dbReference type="Gene3D" id="1.25.40.20">
    <property type="entry name" value="Ankyrin repeat-containing domain"/>
    <property type="match status" value="1"/>
</dbReference>
<protein>
    <submittedName>
        <fullName evidence="18">Tonsoku-like protein like</fullName>
    </submittedName>
</protein>
<feature type="repeat" description="ANK" evidence="14">
    <location>
        <begin position="518"/>
        <end position="550"/>
    </location>
</feature>
<dbReference type="GO" id="GO:0043596">
    <property type="term" value="C:nuclear replication fork"/>
    <property type="evidence" value="ECO:0007669"/>
    <property type="project" value="TreeGrafter"/>
</dbReference>
<keyword evidence="13" id="KW-1053">Target membrane</keyword>
<keyword evidence="6" id="KW-0472">Membrane</keyword>
<organism evidence="18 19">
    <name type="scientific">Argiope bruennichi</name>
    <name type="common">Wasp spider</name>
    <name type="synonym">Aranea bruennichi</name>
    <dbReference type="NCBI Taxonomy" id="94029"/>
    <lineage>
        <taxon>Eukaryota</taxon>
        <taxon>Metazoa</taxon>
        <taxon>Ecdysozoa</taxon>
        <taxon>Arthropoda</taxon>
        <taxon>Chelicerata</taxon>
        <taxon>Arachnida</taxon>
        <taxon>Araneae</taxon>
        <taxon>Araneomorphae</taxon>
        <taxon>Entelegynae</taxon>
        <taxon>Araneoidea</taxon>
        <taxon>Araneidae</taxon>
        <taxon>Argiope</taxon>
    </lineage>
</organism>
<evidence type="ECO:0000256" key="5">
    <source>
        <dbReference type="ARBA" id="ARBA00022525"/>
    </source>
</evidence>
<dbReference type="SUPFAM" id="SSF48403">
    <property type="entry name" value="Ankyrin repeat"/>
    <property type="match status" value="1"/>
</dbReference>
<feature type="compositionally biased region" description="Polar residues" evidence="16">
    <location>
        <begin position="846"/>
        <end position="861"/>
    </location>
</feature>
<feature type="region of interest" description="Disordered" evidence="16">
    <location>
        <begin position="835"/>
        <end position="861"/>
    </location>
</feature>
<dbReference type="Pfam" id="PF12862">
    <property type="entry name" value="ANAPC5"/>
    <property type="match status" value="1"/>
</dbReference>
<keyword evidence="5" id="KW-0964">Secreted</keyword>
<dbReference type="Gene3D" id="3.10.20.90">
    <property type="entry name" value="Phosphatidylinositol 3-kinase Catalytic Subunit, Chain A, domain 1"/>
    <property type="match status" value="1"/>
</dbReference>
<comment type="caution">
    <text evidence="18">The sequence shown here is derived from an EMBL/GenBank/DDBJ whole genome shotgun (WGS) entry which is preliminary data.</text>
</comment>
<keyword evidence="19" id="KW-1185">Reference proteome</keyword>
<dbReference type="SMART" id="SM00028">
    <property type="entry name" value="TPR"/>
    <property type="match status" value="7"/>
</dbReference>
<dbReference type="PANTHER" id="PTHR46358">
    <property type="entry name" value="TONSOKU-LIKE PROTEIN"/>
    <property type="match status" value="1"/>
</dbReference>
<keyword evidence="15" id="KW-0802">TPR repeat</keyword>
<feature type="repeat" description="TPR" evidence="15">
    <location>
        <begin position="357"/>
        <end position="390"/>
    </location>
</feature>
<dbReference type="SUPFAM" id="SSF48452">
    <property type="entry name" value="TPR-like"/>
    <property type="match status" value="3"/>
</dbReference>
<dbReference type="OrthoDB" id="2384350at2759"/>
<evidence type="ECO:0000256" key="8">
    <source>
        <dbReference type="ARBA" id="ARBA00022656"/>
    </source>
</evidence>
<dbReference type="GO" id="GO:0005576">
    <property type="term" value="C:extracellular region"/>
    <property type="evidence" value="ECO:0007669"/>
    <property type="project" value="UniProtKB-SubCell"/>
</dbReference>
<dbReference type="PROSITE" id="PS50005">
    <property type="entry name" value="TPR"/>
    <property type="match status" value="1"/>
</dbReference>
<dbReference type="InterPro" id="IPR052311">
    <property type="entry name" value="MMS22L-TONSL_complex_comp"/>
</dbReference>
<accession>A0A8T0ES72</accession>
<evidence type="ECO:0000256" key="11">
    <source>
        <dbReference type="ARBA" id="ARBA00023028"/>
    </source>
</evidence>
<dbReference type="OMA" id="RYLECCD"/>
<dbReference type="GO" id="GO:0006887">
    <property type="term" value="P:exocytosis"/>
    <property type="evidence" value="ECO:0007669"/>
    <property type="project" value="UniProtKB-KW"/>
</dbReference>